<organism evidence="2 3">
    <name type="scientific">Hibiscus sabdariffa</name>
    <name type="common">roselle</name>
    <dbReference type="NCBI Taxonomy" id="183260"/>
    <lineage>
        <taxon>Eukaryota</taxon>
        <taxon>Viridiplantae</taxon>
        <taxon>Streptophyta</taxon>
        <taxon>Embryophyta</taxon>
        <taxon>Tracheophyta</taxon>
        <taxon>Spermatophyta</taxon>
        <taxon>Magnoliopsida</taxon>
        <taxon>eudicotyledons</taxon>
        <taxon>Gunneridae</taxon>
        <taxon>Pentapetalae</taxon>
        <taxon>rosids</taxon>
        <taxon>malvids</taxon>
        <taxon>Malvales</taxon>
        <taxon>Malvaceae</taxon>
        <taxon>Malvoideae</taxon>
        <taxon>Hibiscus</taxon>
    </lineage>
</organism>
<protein>
    <recommendedName>
        <fullName evidence="1">RNase H type-1 domain-containing protein</fullName>
    </recommendedName>
</protein>
<gene>
    <name evidence="2" type="ORF">V6N12_031099</name>
</gene>
<proteinExistence type="predicted"/>
<dbReference type="EMBL" id="JBBPBM010000019">
    <property type="protein sequence ID" value="KAK8554126.1"/>
    <property type="molecule type" value="Genomic_DNA"/>
</dbReference>
<accession>A0ABR2E7Y4</accession>
<sequence>MFAAWVILEKGLYWQIGNHEKISIWHDVCLHVSALIWDIQMLSRSLHACVFKFIPRSGNKVAHILANDTTLGSDDCYWVEEVPAVAQATVVEDRRLVDPP</sequence>
<dbReference type="Proteomes" id="UP001472677">
    <property type="component" value="Unassembled WGS sequence"/>
</dbReference>
<name>A0ABR2E7Y4_9ROSI</name>
<evidence type="ECO:0000313" key="2">
    <source>
        <dbReference type="EMBL" id="KAK8554126.1"/>
    </source>
</evidence>
<evidence type="ECO:0000313" key="3">
    <source>
        <dbReference type="Proteomes" id="UP001472677"/>
    </source>
</evidence>
<feature type="domain" description="RNase H type-1" evidence="1">
    <location>
        <begin position="31"/>
        <end position="68"/>
    </location>
</feature>
<reference evidence="2 3" key="1">
    <citation type="journal article" date="2024" name="G3 (Bethesda)">
        <title>Genome assembly of Hibiscus sabdariffa L. provides insights into metabolisms of medicinal natural products.</title>
        <authorList>
            <person name="Kim T."/>
        </authorList>
    </citation>
    <scope>NUCLEOTIDE SEQUENCE [LARGE SCALE GENOMIC DNA]</scope>
    <source>
        <strain evidence="2">TK-2024</strain>
        <tissue evidence="2">Old leaves</tissue>
    </source>
</reference>
<keyword evidence="3" id="KW-1185">Reference proteome</keyword>
<comment type="caution">
    <text evidence="2">The sequence shown here is derived from an EMBL/GenBank/DDBJ whole genome shotgun (WGS) entry which is preliminary data.</text>
</comment>
<dbReference type="InterPro" id="IPR002156">
    <property type="entry name" value="RNaseH_domain"/>
</dbReference>
<dbReference type="Pfam" id="PF13456">
    <property type="entry name" value="RVT_3"/>
    <property type="match status" value="1"/>
</dbReference>
<evidence type="ECO:0000259" key="1">
    <source>
        <dbReference type="Pfam" id="PF13456"/>
    </source>
</evidence>